<gene>
    <name evidence="2" type="ORF">PDESU_02682</name>
</gene>
<name>A0A6C2U2J1_PONDE</name>
<evidence type="ECO:0000313" key="2">
    <source>
        <dbReference type="EMBL" id="VGO14123.1"/>
    </source>
</evidence>
<organism evidence="2 3">
    <name type="scientific">Pontiella desulfatans</name>
    <dbReference type="NCBI Taxonomy" id="2750659"/>
    <lineage>
        <taxon>Bacteria</taxon>
        <taxon>Pseudomonadati</taxon>
        <taxon>Kiritimatiellota</taxon>
        <taxon>Kiritimatiellia</taxon>
        <taxon>Kiritimatiellales</taxon>
        <taxon>Pontiellaceae</taxon>
        <taxon>Pontiella</taxon>
    </lineage>
</organism>
<dbReference type="InterPro" id="IPR002716">
    <property type="entry name" value="PIN_dom"/>
</dbReference>
<accession>A0A6C2U2J1</accession>
<dbReference type="SUPFAM" id="SSF88723">
    <property type="entry name" value="PIN domain-like"/>
    <property type="match status" value="1"/>
</dbReference>
<feature type="domain" description="PIN" evidence="1">
    <location>
        <begin position="2"/>
        <end position="115"/>
    </location>
</feature>
<keyword evidence="3" id="KW-1185">Reference proteome</keyword>
<dbReference type="AlphaFoldDB" id="A0A6C2U2J1"/>
<dbReference type="Gene3D" id="3.40.50.1010">
    <property type="entry name" value="5'-nuclease"/>
    <property type="match status" value="1"/>
</dbReference>
<evidence type="ECO:0000259" key="1">
    <source>
        <dbReference type="Pfam" id="PF13470"/>
    </source>
</evidence>
<dbReference type="Proteomes" id="UP000366872">
    <property type="component" value="Unassembled WGS sequence"/>
</dbReference>
<dbReference type="RefSeq" id="WP_136079629.1">
    <property type="nucleotide sequence ID" value="NZ_CAAHFG010000001.1"/>
</dbReference>
<protein>
    <recommendedName>
        <fullName evidence="1">PIN domain-containing protein</fullName>
    </recommendedName>
</protein>
<evidence type="ECO:0000313" key="3">
    <source>
        <dbReference type="Proteomes" id="UP000366872"/>
    </source>
</evidence>
<dbReference type="Pfam" id="PF13470">
    <property type="entry name" value="PIN_3"/>
    <property type="match status" value="1"/>
</dbReference>
<proteinExistence type="predicted"/>
<dbReference type="InterPro" id="IPR029060">
    <property type="entry name" value="PIN-like_dom_sf"/>
</dbReference>
<sequence length="136" mass="14827">MKILIDTDVLLDVALGRAPFADASGKLLDALQNGQATGFAAWHSAANFYYLCTSTQNDKAVRGFLDDLFRFIQIAPVSTIDMQRALSLNMKDFEDAMQAAAALACGADVIATRNLRDYTMSPIKAKLPKDILRLIA</sequence>
<reference evidence="2 3" key="1">
    <citation type="submission" date="2019-04" db="EMBL/GenBank/DDBJ databases">
        <authorList>
            <person name="Van Vliet M D."/>
        </authorList>
    </citation>
    <scope>NUCLEOTIDE SEQUENCE [LARGE SCALE GENOMIC DNA]</scope>
    <source>
        <strain evidence="2 3">F1</strain>
    </source>
</reference>
<dbReference type="EMBL" id="CAAHFG010000001">
    <property type="protein sequence ID" value="VGO14123.1"/>
    <property type="molecule type" value="Genomic_DNA"/>
</dbReference>